<evidence type="ECO:0000256" key="1">
    <source>
        <dbReference type="ARBA" id="ARBA00004651"/>
    </source>
</evidence>
<proteinExistence type="inferred from homology"/>
<evidence type="ECO:0000256" key="8">
    <source>
        <dbReference type="RuleBase" id="RU362010"/>
    </source>
</evidence>
<dbReference type="InterPro" id="IPR045863">
    <property type="entry name" value="CorA_TM1_TM2"/>
</dbReference>
<feature type="transmembrane region" description="Helical" evidence="8">
    <location>
        <begin position="268"/>
        <end position="287"/>
    </location>
</feature>
<keyword evidence="7 8" id="KW-0472">Membrane</keyword>
<keyword evidence="8" id="KW-0406">Ion transport</keyword>
<keyword evidence="3 8" id="KW-0813">Transport</keyword>
<keyword evidence="6 8" id="KW-1133">Transmembrane helix</keyword>
<reference evidence="9 10" key="1">
    <citation type="journal article" date="2019" name="Int. J. Syst. Evol. Microbiol.">
        <title>The Global Catalogue of Microorganisms (GCM) 10K type strain sequencing project: providing services to taxonomists for standard genome sequencing and annotation.</title>
        <authorList>
            <consortium name="The Broad Institute Genomics Platform"/>
            <consortium name="The Broad Institute Genome Sequencing Center for Infectious Disease"/>
            <person name="Wu L."/>
            <person name="Ma J."/>
        </authorList>
    </citation>
    <scope>NUCLEOTIDE SEQUENCE [LARGE SCALE GENOMIC DNA]</scope>
    <source>
        <strain evidence="9 10">JCM 12662</strain>
    </source>
</reference>
<comment type="function">
    <text evidence="8">Mediates influx of magnesium ions.</text>
</comment>
<dbReference type="InterPro" id="IPR045861">
    <property type="entry name" value="CorA_cytoplasmic_dom"/>
</dbReference>
<dbReference type="NCBIfam" id="TIGR00383">
    <property type="entry name" value="corA"/>
    <property type="match status" value="1"/>
</dbReference>
<feature type="transmembrane region" description="Helical" evidence="8">
    <location>
        <begin position="299"/>
        <end position="319"/>
    </location>
</feature>
<dbReference type="Pfam" id="PF01544">
    <property type="entry name" value="CorA"/>
    <property type="match status" value="1"/>
</dbReference>
<dbReference type="Gene3D" id="3.30.460.20">
    <property type="entry name" value="CorA soluble domain-like"/>
    <property type="match status" value="1"/>
</dbReference>
<sequence>MNTSKLSFIHYNEDTMERVDVSHLDELNRTIDHEVKWLEVHTSQDEHLIKEIGSTFHLHPLVIEDILTDDHLPKLEEYDTYLFLILKGMTWSDSQTLESYSFSLVLFNDWVLSFQSTQLSVFETVVTKLQDGTRMRKNQADDLLYALTDTIVDGYFPLIEKLGEKIDELEDTVLVDPSKELLQAIHNIKKELIYVRKTLWSMRNAINNLSKNDYEWIDEKTRYYFRDVYDDIIQLIDLTETYREICSGILDTYLSSVGNKTNEIMKILTVYSAIFIPLTFLAGVYGMNFDYFPELDWPYGYLAFWLLSILITGLMLLLFKKKKWF</sequence>
<evidence type="ECO:0000256" key="5">
    <source>
        <dbReference type="ARBA" id="ARBA00022692"/>
    </source>
</evidence>
<keyword evidence="8" id="KW-0460">Magnesium</keyword>
<evidence type="ECO:0000256" key="7">
    <source>
        <dbReference type="ARBA" id="ARBA00023136"/>
    </source>
</evidence>
<dbReference type="EMBL" id="BAAACW010000135">
    <property type="protein sequence ID" value="GAA0368815.1"/>
    <property type="molecule type" value="Genomic_DNA"/>
</dbReference>
<dbReference type="InterPro" id="IPR004488">
    <property type="entry name" value="Mg/Co-transport_prot_CorA"/>
</dbReference>
<comment type="subcellular location">
    <subcellularLocation>
        <location evidence="1">Cell membrane</location>
        <topology evidence="1">Multi-pass membrane protein</topology>
    </subcellularLocation>
    <subcellularLocation>
        <location evidence="8">Membrane</location>
        <topology evidence="8">Multi-pass membrane protein</topology>
    </subcellularLocation>
</comment>
<evidence type="ECO:0000256" key="6">
    <source>
        <dbReference type="ARBA" id="ARBA00022989"/>
    </source>
</evidence>
<dbReference type="Proteomes" id="UP001501166">
    <property type="component" value="Unassembled WGS sequence"/>
</dbReference>
<comment type="caution">
    <text evidence="9">The sequence shown here is derived from an EMBL/GenBank/DDBJ whole genome shotgun (WGS) entry which is preliminary data.</text>
</comment>
<evidence type="ECO:0000256" key="2">
    <source>
        <dbReference type="ARBA" id="ARBA00009765"/>
    </source>
</evidence>
<accession>A0ABN0XP27</accession>
<dbReference type="InterPro" id="IPR002523">
    <property type="entry name" value="MgTranspt_CorA/ZnTranspt_ZntB"/>
</dbReference>
<dbReference type="CDD" id="cd12828">
    <property type="entry name" value="TmCorA-like_1"/>
    <property type="match status" value="1"/>
</dbReference>
<keyword evidence="5 8" id="KW-0812">Transmembrane</keyword>
<evidence type="ECO:0000256" key="4">
    <source>
        <dbReference type="ARBA" id="ARBA00022475"/>
    </source>
</evidence>
<comment type="similarity">
    <text evidence="2 8">Belongs to the CorA metal ion transporter (MIT) (TC 1.A.35) family.</text>
</comment>
<evidence type="ECO:0000313" key="9">
    <source>
        <dbReference type="EMBL" id="GAA0368815.1"/>
    </source>
</evidence>
<evidence type="ECO:0000313" key="10">
    <source>
        <dbReference type="Proteomes" id="UP001501166"/>
    </source>
</evidence>
<organism evidence="9 10">
    <name type="scientific">Alkalibacterium iburiense</name>
    <dbReference type="NCBI Taxonomy" id="290589"/>
    <lineage>
        <taxon>Bacteria</taxon>
        <taxon>Bacillati</taxon>
        <taxon>Bacillota</taxon>
        <taxon>Bacilli</taxon>
        <taxon>Lactobacillales</taxon>
        <taxon>Carnobacteriaceae</taxon>
        <taxon>Alkalibacterium</taxon>
    </lineage>
</organism>
<dbReference type="SUPFAM" id="SSF143865">
    <property type="entry name" value="CorA soluble domain-like"/>
    <property type="match status" value="1"/>
</dbReference>
<dbReference type="PANTHER" id="PTHR46494">
    <property type="entry name" value="CORA FAMILY METAL ION TRANSPORTER (EUROFUNG)"/>
    <property type="match status" value="1"/>
</dbReference>
<keyword evidence="10" id="KW-1185">Reference proteome</keyword>
<dbReference type="SUPFAM" id="SSF144083">
    <property type="entry name" value="Magnesium transport protein CorA, transmembrane region"/>
    <property type="match status" value="1"/>
</dbReference>
<protein>
    <recommendedName>
        <fullName evidence="8">Magnesium transport protein CorA</fullName>
    </recommendedName>
</protein>
<name>A0ABN0XP27_9LACT</name>
<gene>
    <name evidence="8 9" type="primary">corA</name>
    <name evidence="9" type="ORF">GCM10008932_20620</name>
</gene>
<keyword evidence="4 8" id="KW-1003">Cell membrane</keyword>
<dbReference type="Gene3D" id="1.20.58.340">
    <property type="entry name" value="Magnesium transport protein CorA, transmembrane region"/>
    <property type="match status" value="2"/>
</dbReference>
<dbReference type="PANTHER" id="PTHR46494:SF1">
    <property type="entry name" value="CORA FAMILY METAL ION TRANSPORTER (EUROFUNG)"/>
    <property type="match status" value="1"/>
</dbReference>
<evidence type="ECO:0000256" key="3">
    <source>
        <dbReference type="ARBA" id="ARBA00022448"/>
    </source>
</evidence>
<dbReference type="RefSeq" id="WP_343756374.1">
    <property type="nucleotide sequence ID" value="NZ_BAAACW010000135.1"/>
</dbReference>